<reference evidence="3" key="3">
    <citation type="journal article" date="2005" name="Nature">
        <title>The map-based sequence of the rice genome.</title>
        <authorList>
            <consortium name="International rice genome sequencing project (IRGSP)"/>
            <person name="Matsumoto T."/>
            <person name="Wu J."/>
            <person name="Kanamori H."/>
            <person name="Katayose Y."/>
            <person name="Fujisawa M."/>
            <person name="Namiki N."/>
            <person name="Mizuno H."/>
            <person name="Yamamoto K."/>
            <person name="Antonio B.A."/>
            <person name="Baba T."/>
            <person name="Sakata K."/>
            <person name="Nagamura Y."/>
            <person name="Aoki H."/>
            <person name="Arikawa K."/>
            <person name="Arita K."/>
            <person name="Bito T."/>
            <person name="Chiden Y."/>
            <person name="Fujitsuka N."/>
            <person name="Fukunaka R."/>
            <person name="Hamada M."/>
            <person name="Harada C."/>
            <person name="Hayashi A."/>
            <person name="Hijishita S."/>
            <person name="Honda M."/>
            <person name="Hosokawa S."/>
            <person name="Ichikawa Y."/>
            <person name="Idonuma A."/>
            <person name="Iijima M."/>
            <person name="Ikeda M."/>
            <person name="Ikeno M."/>
            <person name="Ito K."/>
            <person name="Ito S."/>
            <person name="Ito T."/>
            <person name="Ito Y."/>
            <person name="Ito Y."/>
            <person name="Iwabuchi A."/>
            <person name="Kamiya K."/>
            <person name="Karasawa W."/>
            <person name="Kurita K."/>
            <person name="Katagiri S."/>
            <person name="Kikuta A."/>
            <person name="Kobayashi H."/>
            <person name="Kobayashi N."/>
            <person name="Machita K."/>
            <person name="Maehara T."/>
            <person name="Masukawa M."/>
            <person name="Mizubayashi T."/>
            <person name="Mukai Y."/>
            <person name="Nagasaki H."/>
            <person name="Nagata Y."/>
            <person name="Naito S."/>
            <person name="Nakashima M."/>
            <person name="Nakama Y."/>
            <person name="Nakamichi Y."/>
            <person name="Nakamura M."/>
            <person name="Meguro A."/>
            <person name="Negishi M."/>
            <person name="Ohta I."/>
            <person name="Ohta T."/>
            <person name="Okamoto M."/>
            <person name="Ono N."/>
            <person name="Saji S."/>
            <person name="Sakaguchi M."/>
            <person name="Sakai K."/>
            <person name="Shibata M."/>
            <person name="Shimokawa T."/>
            <person name="Song J."/>
            <person name="Takazaki Y."/>
            <person name="Terasawa K."/>
            <person name="Tsugane M."/>
            <person name="Tsuji K."/>
            <person name="Ueda S."/>
            <person name="Waki K."/>
            <person name="Yamagata H."/>
            <person name="Yamamoto M."/>
            <person name="Yamamoto S."/>
            <person name="Yamane H."/>
            <person name="Yoshiki S."/>
            <person name="Yoshihara R."/>
            <person name="Yukawa K."/>
            <person name="Zhong H."/>
            <person name="Yano M."/>
            <person name="Yuan Q."/>
            <person name="Ouyang S."/>
            <person name="Liu J."/>
            <person name="Jones K.M."/>
            <person name="Gansberger K."/>
            <person name="Moffat K."/>
            <person name="Hill J."/>
            <person name="Bera J."/>
            <person name="Fadrosh D."/>
            <person name="Jin S."/>
            <person name="Johri S."/>
            <person name="Kim M."/>
            <person name="Overton L."/>
            <person name="Reardon M."/>
            <person name="Tsitrin T."/>
            <person name="Vuong H."/>
            <person name="Weaver B."/>
            <person name="Ciecko A."/>
            <person name="Tallon L."/>
            <person name="Jackson J."/>
            <person name="Pai G."/>
            <person name="Aken S.V."/>
            <person name="Utterback T."/>
            <person name="Reidmuller S."/>
            <person name="Feldblyum T."/>
            <person name="Hsiao J."/>
            <person name="Zismann V."/>
            <person name="Iobst S."/>
            <person name="de Vazeille A.R."/>
            <person name="Buell C.R."/>
            <person name="Ying K."/>
            <person name="Li Y."/>
            <person name="Lu T."/>
            <person name="Huang Y."/>
            <person name="Zhao Q."/>
            <person name="Feng Q."/>
            <person name="Zhang L."/>
            <person name="Zhu J."/>
            <person name="Weng Q."/>
            <person name="Mu J."/>
            <person name="Lu Y."/>
            <person name="Fan D."/>
            <person name="Liu Y."/>
            <person name="Guan J."/>
            <person name="Zhang Y."/>
            <person name="Yu S."/>
            <person name="Liu X."/>
            <person name="Zhang Y."/>
            <person name="Hong G."/>
            <person name="Han B."/>
            <person name="Choisne N."/>
            <person name="Demange N."/>
            <person name="Orjeda G."/>
            <person name="Samain S."/>
            <person name="Cattolico L."/>
            <person name="Pelletier E."/>
            <person name="Couloux A."/>
            <person name="Segurens B."/>
            <person name="Wincker P."/>
            <person name="D'Hont A."/>
            <person name="Scarpelli C."/>
            <person name="Weissenbach J."/>
            <person name="Salanoubat M."/>
            <person name="Quetier F."/>
            <person name="Yu Y."/>
            <person name="Kim H.R."/>
            <person name="Rambo T."/>
            <person name="Currie J."/>
            <person name="Collura K."/>
            <person name="Luo M."/>
            <person name="Yang T."/>
            <person name="Ammiraju J.S.S."/>
            <person name="Engler F."/>
            <person name="Soderlund C."/>
            <person name="Wing R.A."/>
            <person name="Palmer L.E."/>
            <person name="de la Bastide M."/>
            <person name="Spiegel L."/>
            <person name="Nascimento L."/>
            <person name="Zutavern T."/>
            <person name="O'Shaughnessy A."/>
            <person name="Dike S."/>
            <person name="Dedhia N."/>
            <person name="Preston R."/>
            <person name="Balija V."/>
            <person name="McCombie W.R."/>
            <person name="Chow T."/>
            <person name="Chen H."/>
            <person name="Chung M."/>
            <person name="Chen C."/>
            <person name="Shaw J."/>
            <person name="Wu H."/>
            <person name="Hsiao K."/>
            <person name="Chao Y."/>
            <person name="Chu M."/>
            <person name="Cheng C."/>
            <person name="Hour A."/>
            <person name="Lee P."/>
            <person name="Lin S."/>
            <person name="Lin Y."/>
            <person name="Liou J."/>
            <person name="Liu S."/>
            <person name="Hsing Y."/>
            <person name="Raghuvanshi S."/>
            <person name="Mohanty A."/>
            <person name="Bharti A.K."/>
            <person name="Gaur A."/>
            <person name="Gupta V."/>
            <person name="Kumar D."/>
            <person name="Ravi V."/>
            <person name="Vij S."/>
            <person name="Kapur A."/>
            <person name="Khurana P."/>
            <person name="Khurana P."/>
            <person name="Khurana J.P."/>
            <person name="Tyagi A.K."/>
            <person name="Gaikwad K."/>
            <person name="Singh A."/>
            <person name="Dalal V."/>
            <person name="Srivastava S."/>
            <person name="Dixit A."/>
            <person name="Pal A.K."/>
            <person name="Ghazi I.A."/>
            <person name="Yadav M."/>
            <person name="Pandit A."/>
            <person name="Bhargava A."/>
            <person name="Sureshbabu K."/>
            <person name="Batra K."/>
            <person name="Sharma T.R."/>
            <person name="Mohapatra T."/>
            <person name="Singh N.K."/>
            <person name="Messing J."/>
            <person name="Nelson A.B."/>
            <person name="Fuks G."/>
            <person name="Kavchok S."/>
            <person name="Keizer G."/>
            <person name="Linton E."/>
            <person name="Llaca V."/>
            <person name="Song R."/>
            <person name="Tanyolac B."/>
            <person name="Young S."/>
            <person name="Ho-Il K."/>
            <person name="Hahn J.H."/>
            <person name="Sangsakoo G."/>
            <person name="Vanavichit A."/>
            <person name="de Mattos Luiz.A.T."/>
            <person name="Zimmer P.D."/>
            <person name="Malone G."/>
            <person name="Dellagostin O."/>
            <person name="de Oliveira A.C."/>
            <person name="Bevan M."/>
            <person name="Bancroft I."/>
            <person name="Minx P."/>
            <person name="Cordum H."/>
            <person name="Wilson R."/>
            <person name="Cheng Z."/>
            <person name="Jin W."/>
            <person name="Jiang J."/>
            <person name="Leong S.A."/>
            <person name="Iwama H."/>
            <person name="Gojobori T."/>
            <person name="Itoh T."/>
            <person name="Niimura Y."/>
            <person name="Fujii Y."/>
            <person name="Habara T."/>
            <person name="Sakai H."/>
            <person name="Sato Y."/>
            <person name="Wilson G."/>
            <person name="Kumar K."/>
            <person name="McCouch S."/>
            <person name="Juretic N."/>
            <person name="Hoen D."/>
            <person name="Wright S."/>
            <person name="Bruskiewich R."/>
            <person name="Bureau T."/>
            <person name="Miyao A."/>
            <person name="Hirochika H."/>
            <person name="Nishikawa T."/>
            <person name="Kadowaki K."/>
            <person name="Sugiura M."/>
            <person name="Burr B."/>
            <person name="Sasaki T."/>
        </authorList>
    </citation>
    <scope>NUCLEOTIDE SEQUENCE [LARGE SCALE GENOMIC DNA]</scope>
    <source>
        <strain evidence="3">cv. Nipponbare</strain>
    </source>
</reference>
<protein>
    <submittedName>
        <fullName evidence="2">Cell wall protein-like</fullName>
    </submittedName>
</protein>
<dbReference type="EMBL" id="AP004151">
    <property type="protein sequence ID" value="BAD16997.1"/>
    <property type="molecule type" value="Genomic_DNA"/>
</dbReference>
<reference evidence="3" key="4">
    <citation type="journal article" date="2008" name="Nucleic Acids Res.">
        <title>The rice annotation project database (RAP-DB): 2008 update.</title>
        <authorList>
            <consortium name="The rice annotation project (RAP)"/>
        </authorList>
    </citation>
    <scope>GENOME REANNOTATION</scope>
    <source>
        <strain evidence="3">cv. Nipponbare</strain>
    </source>
</reference>
<evidence type="ECO:0000313" key="2">
    <source>
        <dbReference type="EMBL" id="BAD17334.1"/>
    </source>
</evidence>
<proteinExistence type="predicted"/>
<dbReference type="EMBL" id="AP005408">
    <property type="protein sequence ID" value="BAD17334.1"/>
    <property type="molecule type" value="Genomic_DNA"/>
</dbReference>
<dbReference type="Proteomes" id="UP000000763">
    <property type="component" value="Chromosome 2"/>
</dbReference>
<evidence type="ECO:0000313" key="3">
    <source>
        <dbReference type="Proteomes" id="UP000000763"/>
    </source>
</evidence>
<reference evidence="1" key="1">
    <citation type="submission" date="2001-09" db="EMBL/GenBank/DDBJ databases">
        <title>Oryza sativa nipponbare(GA3) genomic DNA, chromosome 2, BAC clone:OJ1008_E02.</title>
        <authorList>
            <person name="Sasaki T."/>
            <person name="Matsumoto T."/>
            <person name="Yamamoto K."/>
        </authorList>
    </citation>
    <scope>NUCLEOTIDE SEQUENCE</scope>
</reference>
<evidence type="ECO:0000313" key="1">
    <source>
        <dbReference type="EMBL" id="BAD16997.1"/>
    </source>
</evidence>
<dbReference type="AlphaFoldDB" id="Q6Z1W4"/>
<name>Q6Z1W4_ORYSJ</name>
<gene>
    <name evidence="1" type="ORF">OJ1008_E02.39</name>
    <name evidence="2" type="ORF">OSJNBa0022A24.12</name>
</gene>
<reference evidence="2" key="2">
    <citation type="submission" date="2002-06" db="EMBL/GenBank/DDBJ databases">
        <title>Oryza sativa nipponbare(GA3) genomic DNA, chromosome 2, BAC clone:OSJNBa0022A24.</title>
        <authorList>
            <person name="Sasaki T."/>
            <person name="Matsumoto T."/>
            <person name="Katayose Y."/>
        </authorList>
    </citation>
    <scope>NUCLEOTIDE SEQUENCE</scope>
</reference>
<sequence>MLQNFAGTPPCSAGLSIRLAGISPVGPSFTRALSAAPPQPPASQRRAGDIVLGIASPPSKPLCSPSSSSPFVLVVDVPSVARLVVLLRRNHRRHHSDVFRAVLASVQLLPAALIASSPVPVVILPSYPVVVAFVPPSSRSRSPPVVRQASRCSPIVVFVLGSASSSLVPAASRLRPRIAAEVVCLCRPRAVSAAPVRRRRAAPFRVVVTVPPLAAPSSSFRCCPVPVVRLSTPAGLEVHGSASSTSATIRTGLRASVAKHYRTNHMSNGKRSFGEEVLGGALAYTLVERL</sequence>
<organism evidence="2 3">
    <name type="scientific">Oryza sativa subsp. japonica</name>
    <name type="common">Rice</name>
    <dbReference type="NCBI Taxonomy" id="39947"/>
    <lineage>
        <taxon>Eukaryota</taxon>
        <taxon>Viridiplantae</taxon>
        <taxon>Streptophyta</taxon>
        <taxon>Embryophyta</taxon>
        <taxon>Tracheophyta</taxon>
        <taxon>Spermatophyta</taxon>
        <taxon>Magnoliopsida</taxon>
        <taxon>Liliopsida</taxon>
        <taxon>Poales</taxon>
        <taxon>Poaceae</taxon>
        <taxon>BOP clade</taxon>
        <taxon>Oryzoideae</taxon>
        <taxon>Oryzeae</taxon>
        <taxon>Oryzinae</taxon>
        <taxon>Oryza</taxon>
        <taxon>Oryza sativa</taxon>
    </lineage>
</organism>
<accession>Q6Z1W4</accession>